<dbReference type="GO" id="GO:0016020">
    <property type="term" value="C:membrane"/>
    <property type="evidence" value="ECO:0007669"/>
    <property type="project" value="UniProtKB-SubCell"/>
</dbReference>
<feature type="transmembrane region" description="Helical" evidence="7">
    <location>
        <begin position="474"/>
        <end position="497"/>
    </location>
</feature>
<feature type="compositionally biased region" description="Pro residues" evidence="6">
    <location>
        <begin position="902"/>
        <end position="911"/>
    </location>
</feature>
<dbReference type="Pfam" id="PF05277">
    <property type="entry name" value="DUF726"/>
    <property type="match status" value="1"/>
</dbReference>
<dbReference type="STRING" id="13706.A0A1X2H2F9"/>
<dbReference type="InParanoid" id="A0A1X2H2F9"/>
<evidence type="ECO:0000256" key="5">
    <source>
        <dbReference type="ARBA" id="ARBA00023136"/>
    </source>
</evidence>
<evidence type="ECO:0000256" key="6">
    <source>
        <dbReference type="SAM" id="MobiDB-lite"/>
    </source>
</evidence>
<comment type="subcellular location">
    <subcellularLocation>
        <location evidence="1">Membrane</location>
        <topology evidence="1">Multi-pass membrane protein</topology>
    </subcellularLocation>
</comment>
<keyword evidence="9" id="KW-1185">Reference proteome</keyword>
<evidence type="ECO:0008006" key="10">
    <source>
        <dbReference type="Google" id="ProtNLM"/>
    </source>
</evidence>
<feature type="compositionally biased region" description="Low complexity" evidence="6">
    <location>
        <begin position="868"/>
        <end position="894"/>
    </location>
</feature>
<feature type="compositionally biased region" description="Low complexity" evidence="6">
    <location>
        <begin position="808"/>
        <end position="822"/>
    </location>
</feature>
<name>A0A1X2H2F9_SYNRA</name>
<evidence type="ECO:0000256" key="4">
    <source>
        <dbReference type="ARBA" id="ARBA00022989"/>
    </source>
</evidence>
<dbReference type="EMBL" id="MCGN01000010">
    <property type="protein sequence ID" value="ORY91963.1"/>
    <property type="molecule type" value="Genomic_DNA"/>
</dbReference>
<dbReference type="PANTHER" id="PTHR17920">
    <property type="entry name" value="TRANSMEMBRANE AND COILED-COIL DOMAIN-CONTAINING PROTEIN 4 TMCO4"/>
    <property type="match status" value="1"/>
</dbReference>
<protein>
    <recommendedName>
        <fullName evidence="10">DUF726-domain-containing protein</fullName>
    </recommendedName>
</protein>
<feature type="compositionally biased region" description="Basic and acidic residues" evidence="6">
    <location>
        <begin position="103"/>
        <end position="128"/>
    </location>
</feature>
<feature type="region of interest" description="Disordered" evidence="6">
    <location>
        <begin position="188"/>
        <end position="207"/>
    </location>
</feature>
<keyword evidence="4 7" id="KW-1133">Transmembrane helix</keyword>
<feature type="compositionally biased region" description="Polar residues" evidence="6">
    <location>
        <begin position="1"/>
        <end position="13"/>
    </location>
</feature>
<dbReference type="OrthoDB" id="277931at2759"/>
<keyword evidence="5 7" id="KW-0472">Membrane</keyword>
<feature type="compositionally biased region" description="Basic and acidic residues" evidence="6">
    <location>
        <begin position="852"/>
        <end position="861"/>
    </location>
</feature>
<dbReference type="InterPro" id="IPR007941">
    <property type="entry name" value="DUF726"/>
</dbReference>
<gene>
    <name evidence="8" type="ORF">BCR43DRAFT_497558</name>
</gene>
<evidence type="ECO:0000256" key="3">
    <source>
        <dbReference type="ARBA" id="ARBA00022692"/>
    </source>
</evidence>
<comment type="caution">
    <text evidence="8">The sequence shown here is derived from an EMBL/GenBank/DDBJ whole genome shotgun (WGS) entry which is preliminary data.</text>
</comment>
<dbReference type="SUPFAM" id="SSF53474">
    <property type="entry name" value="alpha/beta-Hydrolases"/>
    <property type="match status" value="1"/>
</dbReference>
<comment type="similarity">
    <text evidence="2">Belongs to the TMCO4 family.</text>
</comment>
<dbReference type="Proteomes" id="UP000242180">
    <property type="component" value="Unassembled WGS sequence"/>
</dbReference>
<feature type="compositionally biased region" description="Basic and acidic residues" evidence="6">
    <location>
        <begin position="774"/>
        <end position="790"/>
    </location>
</feature>
<feature type="region of interest" description="Disordered" evidence="6">
    <location>
        <begin position="773"/>
        <end position="1012"/>
    </location>
</feature>
<evidence type="ECO:0000256" key="7">
    <source>
        <dbReference type="SAM" id="Phobius"/>
    </source>
</evidence>
<feature type="compositionally biased region" description="Basic and acidic residues" evidence="6">
    <location>
        <begin position="142"/>
        <end position="153"/>
    </location>
</feature>
<dbReference type="AlphaFoldDB" id="A0A1X2H2F9"/>
<reference evidence="8 9" key="1">
    <citation type="submission" date="2016-07" db="EMBL/GenBank/DDBJ databases">
        <title>Pervasive Adenine N6-methylation of Active Genes in Fungi.</title>
        <authorList>
            <consortium name="DOE Joint Genome Institute"/>
            <person name="Mondo S.J."/>
            <person name="Dannebaum R.O."/>
            <person name="Kuo R.C."/>
            <person name="Labutti K."/>
            <person name="Haridas S."/>
            <person name="Kuo A."/>
            <person name="Salamov A."/>
            <person name="Ahrendt S.R."/>
            <person name="Lipzen A."/>
            <person name="Sullivan W."/>
            <person name="Andreopoulos W.B."/>
            <person name="Clum A."/>
            <person name="Lindquist E."/>
            <person name="Daum C."/>
            <person name="Ramamoorthy G.K."/>
            <person name="Gryganskyi A."/>
            <person name="Culley D."/>
            <person name="Magnuson J.K."/>
            <person name="James T.Y."/>
            <person name="O'Malley M.A."/>
            <person name="Stajich J.E."/>
            <person name="Spatafora J.W."/>
            <person name="Visel A."/>
            <person name="Grigoriev I.V."/>
        </authorList>
    </citation>
    <scope>NUCLEOTIDE SEQUENCE [LARGE SCALE GENOMIC DNA]</scope>
    <source>
        <strain evidence="8 9">NRRL 2496</strain>
    </source>
</reference>
<sequence length="1054" mass="115093">MELNRGSSSSSTHDGPRSSGDPAENSPPSPVSVIVSSTHTHSQNSPSPPTDDADSLHPDQSDGSNIKEDNTSQSQQHGQQDNDANSSSGDDDDDDRPILETLNNREKEEQEEQRNQKQGEKDAEKELPRQAVALTEASLTEQNKRMKKDEPDHPPNSIREWAATLPEIPDSAQQIPTGPSHIFEVHVQDEKEQRNSPSPKPDEPQIQETKDIFTDTQKIAYIGLCAVTSLEVVHDFQGKEFTYARMSADNWQRKLMRMLYAHMDISSEEIKMIESLSKHMIVPTDLVHQFTAQGETTTVNMGGFHEFRSGKQEQDSTTDKEEDHGRFVIDLRWTVMCDLLLLCLSAENYDARSRVFIARMASYLELDWFQVIGFEKRITEHLMANVDTAWETETVTSIATTQTTTTDMEVSVRNDAERKSRNKQRRKRRFVMIGLATIGGGLILGLSAGLMAPVIAGGLGTLLTTVGVTGTSGFLGGTAGIALITGGATGIGGTMGARSMNKRMKMISTFEFSPVSVDEHVNCIITISGWLPKGGDASLSALPFSVLDPMMGDHFTLFWEPEMLEALGGAFKIFATEAVAFSVQQALTHTIMGALLAGLAWPLALTKLGYLVDNPWNNGLDRAKLAGLILADSLMNRNLGARPVTLVGYSLGARVIFYCLLELARVNAFGLVENVALFGTPVSASKQQWKECTTVVSGRFINGYSRSDWLLGFLFRATTGGLGNVAGLRPLEHIEGDRVQNVECTDLVKGHLNYRTAMPKLLKRTGFMVTAEELPSRAKEEEEAAEKEAGLDLSQDLETFRPATMAKGSGSSVSSFSSGKASIQYPKQSSQASPSPLTNEVKPVQEPAPLKQKSETVDKQDPPPLQDTTRTTTSTDRVSSSRSHSLSSSSSSSSVPPITSEPNPPAVPTEPPQRRATTPEDDEIIAGIIANAAAVSKSTGTYSSLSSGRASIFPPPVNNNNHTQRPSSLEQSTSETTQQSDRAEQRRSTSSSSLFSKLKPRKQKADKDQQDLYDAGIEVKEIKSTLGRMVVPDDVVNPMPKITLEKPSFARTYR</sequence>
<keyword evidence="3 7" id="KW-0812">Transmembrane</keyword>
<feature type="compositionally biased region" description="Basic and acidic residues" evidence="6">
    <location>
        <begin position="54"/>
        <end position="70"/>
    </location>
</feature>
<proteinExistence type="inferred from homology"/>
<feature type="compositionally biased region" description="Polar residues" evidence="6">
    <location>
        <begin position="825"/>
        <end position="838"/>
    </location>
</feature>
<dbReference type="PANTHER" id="PTHR17920:SF3">
    <property type="entry name" value="TRANSMEMBRANE AND COILED-COIL DOMAIN-CONTAINING PROTEIN 4"/>
    <property type="match status" value="1"/>
</dbReference>
<dbReference type="InterPro" id="IPR029058">
    <property type="entry name" value="AB_hydrolase_fold"/>
</dbReference>
<evidence type="ECO:0000256" key="2">
    <source>
        <dbReference type="ARBA" id="ARBA00009824"/>
    </source>
</evidence>
<dbReference type="OMA" id="TYARMSA"/>
<feature type="transmembrane region" description="Helical" evidence="7">
    <location>
        <begin position="430"/>
        <end position="454"/>
    </location>
</feature>
<feature type="compositionally biased region" description="Low complexity" evidence="6">
    <location>
        <begin position="967"/>
        <end position="980"/>
    </location>
</feature>
<evidence type="ECO:0000313" key="8">
    <source>
        <dbReference type="EMBL" id="ORY91963.1"/>
    </source>
</evidence>
<feature type="compositionally biased region" description="Low complexity" evidence="6">
    <location>
        <begin position="925"/>
        <end position="948"/>
    </location>
</feature>
<organism evidence="8 9">
    <name type="scientific">Syncephalastrum racemosum</name>
    <name type="common">Filamentous fungus</name>
    <dbReference type="NCBI Taxonomy" id="13706"/>
    <lineage>
        <taxon>Eukaryota</taxon>
        <taxon>Fungi</taxon>
        <taxon>Fungi incertae sedis</taxon>
        <taxon>Mucoromycota</taxon>
        <taxon>Mucoromycotina</taxon>
        <taxon>Mucoromycetes</taxon>
        <taxon>Mucorales</taxon>
        <taxon>Syncephalastraceae</taxon>
        <taxon>Syncephalastrum</taxon>
    </lineage>
</organism>
<accession>A0A1X2H2F9</accession>
<feature type="region of interest" description="Disordered" evidence="6">
    <location>
        <begin position="1"/>
        <end position="158"/>
    </location>
</feature>
<dbReference type="FunCoup" id="A0A1X2H2F9">
    <property type="interactions" value="3"/>
</dbReference>
<evidence type="ECO:0000256" key="1">
    <source>
        <dbReference type="ARBA" id="ARBA00004141"/>
    </source>
</evidence>
<feature type="compositionally biased region" description="Low complexity" evidence="6">
    <location>
        <begin position="988"/>
        <end position="997"/>
    </location>
</feature>
<evidence type="ECO:0000313" key="9">
    <source>
        <dbReference type="Proteomes" id="UP000242180"/>
    </source>
</evidence>